<dbReference type="CTD" id="8234634"/>
<dbReference type="HOGENOM" id="CLU_1940632_0_0_1"/>
<evidence type="ECO:0000313" key="2">
    <source>
        <dbReference type="EMBL" id="EEB19115.1"/>
    </source>
</evidence>
<dbReference type="VEuPathDB" id="VectorBase:PHUM551850"/>
<reference evidence="2" key="1">
    <citation type="submission" date="2007-04" db="EMBL/GenBank/DDBJ databases">
        <title>Annotation of Pediculus humanus corporis strain USDA.</title>
        <authorList>
            <person name="Kirkness E."/>
            <person name="Hannick L."/>
            <person name="Hass B."/>
            <person name="Bruggner R."/>
            <person name="Lawson D."/>
            <person name="Bidwell S."/>
            <person name="Joardar V."/>
            <person name="Caler E."/>
            <person name="Walenz B."/>
            <person name="Inman J."/>
            <person name="Schobel S."/>
            <person name="Galinsky K."/>
            <person name="Amedeo P."/>
            <person name="Strausberg R."/>
        </authorList>
    </citation>
    <scope>NUCLEOTIDE SEQUENCE</scope>
    <source>
        <strain evidence="2">USDA</strain>
    </source>
</reference>
<sequence length="130" mass="14386">MTGYSLERPPCVIKNKKKLDEVASFPSVLPFIPTRVSDEGEEGEEGRKSVTNCFASRGLTVLPCGNGVGLAEKLEEEAEENFSSSSDEDVFSLRVKEKNLNSILENQSTEENDPERLKKEEEIMITGSTN</sequence>
<dbReference type="InParanoid" id="E0W0F9"/>
<reference evidence="2" key="2">
    <citation type="submission" date="2007-04" db="EMBL/GenBank/DDBJ databases">
        <title>The genome of the human body louse.</title>
        <authorList>
            <consortium name="The Human Body Louse Genome Consortium"/>
            <person name="Kirkness E."/>
            <person name="Walenz B."/>
            <person name="Hass B."/>
            <person name="Bruggner R."/>
            <person name="Strausberg R."/>
        </authorList>
    </citation>
    <scope>NUCLEOTIDE SEQUENCE</scope>
    <source>
        <strain evidence="2">USDA</strain>
    </source>
</reference>
<dbReference type="GeneID" id="8234634"/>
<protein>
    <submittedName>
        <fullName evidence="2 3">Uncharacterized protein</fullName>
    </submittedName>
</protein>
<reference evidence="3" key="3">
    <citation type="submission" date="2020-05" db="UniProtKB">
        <authorList>
            <consortium name="EnsemblMetazoa"/>
        </authorList>
    </citation>
    <scope>IDENTIFICATION</scope>
    <source>
        <strain evidence="3">USDA</strain>
    </source>
</reference>
<dbReference type="AlphaFoldDB" id="E0W0F9"/>
<dbReference type="Proteomes" id="UP000009046">
    <property type="component" value="Unassembled WGS sequence"/>
</dbReference>
<dbReference type="EMBL" id="DS235858">
    <property type="protein sequence ID" value="EEB19115.1"/>
    <property type="molecule type" value="Genomic_DNA"/>
</dbReference>
<dbReference type="RefSeq" id="XP_002431853.1">
    <property type="nucleotide sequence ID" value="XM_002431808.1"/>
</dbReference>
<organism>
    <name type="scientific">Pediculus humanus subsp. corporis</name>
    <name type="common">Body louse</name>
    <dbReference type="NCBI Taxonomy" id="121224"/>
    <lineage>
        <taxon>Eukaryota</taxon>
        <taxon>Metazoa</taxon>
        <taxon>Ecdysozoa</taxon>
        <taxon>Arthropoda</taxon>
        <taxon>Hexapoda</taxon>
        <taxon>Insecta</taxon>
        <taxon>Pterygota</taxon>
        <taxon>Neoptera</taxon>
        <taxon>Paraneoptera</taxon>
        <taxon>Psocodea</taxon>
        <taxon>Troctomorpha</taxon>
        <taxon>Phthiraptera</taxon>
        <taxon>Anoplura</taxon>
        <taxon>Pediculidae</taxon>
        <taxon>Pediculus</taxon>
    </lineage>
</organism>
<dbReference type="KEGG" id="phu:Phum_PHUM551850"/>
<keyword evidence="4" id="KW-1185">Reference proteome</keyword>
<evidence type="ECO:0000313" key="4">
    <source>
        <dbReference type="Proteomes" id="UP000009046"/>
    </source>
</evidence>
<dbReference type="EMBL" id="AAZO01006709">
    <property type="status" value="NOT_ANNOTATED_CDS"/>
    <property type="molecule type" value="Genomic_DNA"/>
</dbReference>
<dbReference type="EnsemblMetazoa" id="PHUM551850-RA">
    <property type="protein sequence ID" value="PHUM551850-PA"/>
    <property type="gene ID" value="PHUM551850"/>
</dbReference>
<feature type="region of interest" description="Disordered" evidence="1">
    <location>
        <begin position="101"/>
        <end position="130"/>
    </location>
</feature>
<evidence type="ECO:0000256" key="1">
    <source>
        <dbReference type="SAM" id="MobiDB-lite"/>
    </source>
</evidence>
<evidence type="ECO:0000313" key="3">
    <source>
        <dbReference type="EnsemblMetazoa" id="PHUM551850-PA"/>
    </source>
</evidence>
<gene>
    <name evidence="3" type="primary">8234634</name>
    <name evidence="2" type="ORF">Phum_PHUM551850</name>
</gene>
<accession>E0W0F9</accession>
<name>E0W0F9_PEDHC</name>
<proteinExistence type="predicted"/>